<reference evidence="1 2" key="1">
    <citation type="journal article" date="2015" name="Genome Announc.">
        <title>Genome Sequence of Mushroom Soft-Rot Pathogen Janthinobacterium agaricidamnosum.</title>
        <authorList>
            <person name="Graupner K."/>
            <person name="Lackner G."/>
            <person name="Hertweck C."/>
        </authorList>
    </citation>
    <scope>NUCLEOTIDE SEQUENCE [LARGE SCALE GENOMIC DNA]</scope>
    <source>
        <strain evidence="2">NBRC 102515 / DSM 9628</strain>
    </source>
</reference>
<dbReference type="AlphaFoldDB" id="W0V1B3"/>
<gene>
    <name evidence="1" type="ORF">GJA_1973</name>
</gene>
<proteinExistence type="predicted"/>
<dbReference type="HOGENOM" id="CLU_3344590_0_0_4"/>
<accession>W0V1B3</accession>
<keyword evidence="2" id="KW-1185">Reference proteome</keyword>
<evidence type="ECO:0000313" key="1">
    <source>
        <dbReference type="EMBL" id="CDG82609.1"/>
    </source>
</evidence>
<dbReference type="EMBL" id="HG322949">
    <property type="protein sequence ID" value="CDG82609.1"/>
    <property type="molecule type" value="Genomic_DNA"/>
</dbReference>
<evidence type="ECO:0000313" key="2">
    <source>
        <dbReference type="Proteomes" id="UP000027604"/>
    </source>
</evidence>
<dbReference type="KEGG" id="jag:GJA_1973"/>
<protein>
    <submittedName>
        <fullName evidence="1">Uncharacterized protein</fullName>
    </submittedName>
</protein>
<sequence length="37" mass="4206">MGGSPGFKNCPKALYITKEIYFSANRICNELVMKKPR</sequence>
<organism evidence="1 2">
    <name type="scientific">Janthinobacterium agaricidamnosum NBRC 102515 = DSM 9628</name>
    <dbReference type="NCBI Taxonomy" id="1349767"/>
    <lineage>
        <taxon>Bacteria</taxon>
        <taxon>Pseudomonadati</taxon>
        <taxon>Pseudomonadota</taxon>
        <taxon>Betaproteobacteria</taxon>
        <taxon>Burkholderiales</taxon>
        <taxon>Oxalobacteraceae</taxon>
        <taxon>Janthinobacterium</taxon>
    </lineage>
</organism>
<dbReference type="Proteomes" id="UP000027604">
    <property type="component" value="Chromosome I"/>
</dbReference>
<name>W0V1B3_9BURK</name>